<dbReference type="AlphaFoldDB" id="A0A0L6U8X6"/>
<accession>A0A0L6U8X6</accession>
<feature type="compositionally biased region" description="Polar residues" evidence="1">
    <location>
        <begin position="54"/>
        <end position="67"/>
    </location>
</feature>
<protein>
    <submittedName>
        <fullName evidence="2">Uncharacterized protein</fullName>
    </submittedName>
</protein>
<dbReference type="STRING" id="27349.A0A0L6U8X6"/>
<feature type="compositionally biased region" description="Acidic residues" evidence="1">
    <location>
        <begin position="330"/>
        <end position="343"/>
    </location>
</feature>
<proteinExistence type="predicted"/>
<dbReference type="EMBL" id="LAVV01014470">
    <property type="protein sequence ID" value="KNZ44742.1"/>
    <property type="molecule type" value="Genomic_DNA"/>
</dbReference>
<sequence>MDLSFNAWATPTEQSQPLPDLQVMLARNHHTNATPSAPANPYEAIIEKLTQEIQTLKSNANSRTAPSKSRPAKVKEAPSTKSKASKAAGPSSTATPKKKQPMNTTPKHGEREASSPPNLTHEKTPFKIKKPTQEVVLVKPSPKQHPQQMQTHDFPPGFTPTKGGRIKFGKSVIHLGSNFISYAQALLSQLGLRVWCPNLEKDSASLYNAAHRIAALTKFTELASTTAYTYLKVDPEMATDMSLWRNTNKSKNNVVRLPKKQPTRKSTKIKNSDDEEVPGKGYYRIKTLCYCSTNANCFSCQLEAVMLKKYWEVLAEPYGLLEAKSSSDKESEENDENGEEGEGIDLTKPSPHNCDDEYYGEGEGGHFYDDDVEEFLNDEEEGVEESSGSDAENTEKDLDEDYTMAPIPEADKDCKGMLACSE</sequence>
<keyword evidence="3" id="KW-1185">Reference proteome</keyword>
<evidence type="ECO:0000256" key="1">
    <source>
        <dbReference type="SAM" id="MobiDB-lite"/>
    </source>
</evidence>
<dbReference type="Proteomes" id="UP000037035">
    <property type="component" value="Unassembled WGS sequence"/>
</dbReference>
<comment type="caution">
    <text evidence="2">The sequence shown here is derived from an EMBL/GenBank/DDBJ whole genome shotgun (WGS) entry which is preliminary data.</text>
</comment>
<feature type="region of interest" description="Disordered" evidence="1">
    <location>
        <begin position="27"/>
        <end position="46"/>
    </location>
</feature>
<feature type="compositionally biased region" description="Acidic residues" evidence="1">
    <location>
        <begin position="370"/>
        <end position="384"/>
    </location>
</feature>
<gene>
    <name evidence="2" type="ORF">VP01_887g12</name>
</gene>
<feature type="compositionally biased region" description="Low complexity" evidence="1">
    <location>
        <begin position="79"/>
        <end position="95"/>
    </location>
</feature>
<evidence type="ECO:0000313" key="3">
    <source>
        <dbReference type="Proteomes" id="UP000037035"/>
    </source>
</evidence>
<name>A0A0L6U8X6_9BASI</name>
<feature type="compositionally biased region" description="Basic residues" evidence="1">
    <location>
        <begin position="257"/>
        <end position="268"/>
    </location>
</feature>
<dbReference type="VEuPathDB" id="FungiDB:VP01_887g12"/>
<feature type="region of interest" description="Disordered" evidence="1">
    <location>
        <begin position="324"/>
        <end position="422"/>
    </location>
</feature>
<feature type="region of interest" description="Disordered" evidence="1">
    <location>
        <begin position="251"/>
        <end position="275"/>
    </location>
</feature>
<evidence type="ECO:0000313" key="2">
    <source>
        <dbReference type="EMBL" id="KNZ44742.1"/>
    </source>
</evidence>
<organism evidence="2 3">
    <name type="scientific">Puccinia sorghi</name>
    <dbReference type="NCBI Taxonomy" id="27349"/>
    <lineage>
        <taxon>Eukaryota</taxon>
        <taxon>Fungi</taxon>
        <taxon>Dikarya</taxon>
        <taxon>Basidiomycota</taxon>
        <taxon>Pucciniomycotina</taxon>
        <taxon>Pucciniomycetes</taxon>
        <taxon>Pucciniales</taxon>
        <taxon>Pucciniaceae</taxon>
        <taxon>Puccinia</taxon>
    </lineage>
</organism>
<reference evidence="2 3" key="1">
    <citation type="submission" date="2015-08" db="EMBL/GenBank/DDBJ databases">
        <title>Next Generation Sequencing and Analysis of the Genome of Puccinia sorghi L Schw, the Causal Agent of Maize Common Rust.</title>
        <authorList>
            <person name="Rochi L."/>
            <person name="Burguener G."/>
            <person name="Darino M."/>
            <person name="Turjanski A."/>
            <person name="Kreff E."/>
            <person name="Dieguez M.J."/>
            <person name="Sacco F."/>
        </authorList>
    </citation>
    <scope>NUCLEOTIDE SEQUENCE [LARGE SCALE GENOMIC DNA]</scope>
    <source>
        <strain evidence="2 3">RO10H11247</strain>
    </source>
</reference>
<feature type="region of interest" description="Disordered" evidence="1">
    <location>
        <begin position="54"/>
        <end position="129"/>
    </location>
</feature>